<evidence type="ECO:0000313" key="2">
    <source>
        <dbReference type="Proteomes" id="UP000509791"/>
    </source>
</evidence>
<evidence type="ECO:0008006" key="3">
    <source>
        <dbReference type="Google" id="ProtNLM"/>
    </source>
</evidence>
<dbReference type="SUPFAM" id="SSF46955">
    <property type="entry name" value="Putative DNA-binding domain"/>
    <property type="match status" value="1"/>
</dbReference>
<dbReference type="RefSeq" id="WP_099421247.1">
    <property type="nucleotide sequence ID" value="NZ_LR822027.1"/>
</dbReference>
<organism evidence="1 2">
    <name type="scientific">Streptococcus thermophilus</name>
    <dbReference type="NCBI Taxonomy" id="1308"/>
    <lineage>
        <taxon>Bacteria</taxon>
        <taxon>Bacillati</taxon>
        <taxon>Bacillota</taxon>
        <taxon>Bacilli</taxon>
        <taxon>Lactobacillales</taxon>
        <taxon>Streptococcaceae</taxon>
        <taxon>Streptococcus</taxon>
    </lineage>
</organism>
<gene>
    <name evidence="1" type="ORF">STHERMO_2194</name>
</gene>
<accession>A0A8D6XUK3</accession>
<name>A0A8D6XUK3_STRTR</name>
<dbReference type="InterPro" id="IPR009061">
    <property type="entry name" value="DNA-bd_dom_put_sf"/>
</dbReference>
<evidence type="ECO:0000313" key="1">
    <source>
        <dbReference type="EMBL" id="CAD0153473.1"/>
    </source>
</evidence>
<sequence length="82" mass="9619">MESEKLNQIEQLLTVLVQLIDKKSQINNSDIVQQKELLKQLGISPNTLKKWENLGLKRLEPPIEDTRTVFYQWSDVIHFLNS</sequence>
<reference evidence="1 2" key="1">
    <citation type="submission" date="2020-06" db="EMBL/GenBank/DDBJ databases">
        <authorList>
            <person name="Chuat V."/>
        </authorList>
    </citation>
    <scope>NUCLEOTIDE SEQUENCE [LARGE SCALE GENOMIC DNA]</scope>
    <source>
        <strain evidence="1">STH_CIRM_998</strain>
    </source>
</reference>
<protein>
    <recommendedName>
        <fullName evidence="3">HTH merR-type domain-containing protein</fullName>
    </recommendedName>
</protein>
<dbReference type="AlphaFoldDB" id="A0A8D6XUK3"/>
<dbReference type="EMBL" id="LR822027">
    <property type="protein sequence ID" value="CAD0153473.1"/>
    <property type="molecule type" value="Genomic_DNA"/>
</dbReference>
<dbReference type="Proteomes" id="UP000509791">
    <property type="component" value="Chromosome"/>
</dbReference>
<proteinExistence type="predicted"/>